<reference evidence="2 3" key="1">
    <citation type="journal article" date="2023" name="Life. Sci Alliance">
        <title>Evolutionary insights into 3D genome organization and epigenetic landscape of Vigna mungo.</title>
        <authorList>
            <person name="Junaid A."/>
            <person name="Singh B."/>
            <person name="Bhatia S."/>
        </authorList>
    </citation>
    <scope>NUCLEOTIDE SEQUENCE [LARGE SCALE GENOMIC DNA]</scope>
    <source>
        <strain evidence="2">Urdbean</strain>
    </source>
</reference>
<dbReference type="AlphaFoldDB" id="A0AAQ3MGP0"/>
<evidence type="ECO:0000313" key="2">
    <source>
        <dbReference type="EMBL" id="WVY90664.1"/>
    </source>
</evidence>
<keyword evidence="1" id="KW-0812">Transmembrane</keyword>
<dbReference type="EMBL" id="CP144690">
    <property type="protein sequence ID" value="WVY90664.1"/>
    <property type="molecule type" value="Genomic_DNA"/>
</dbReference>
<keyword evidence="1" id="KW-0472">Membrane</keyword>
<organism evidence="2 3">
    <name type="scientific">Vigna mungo</name>
    <name type="common">Black gram</name>
    <name type="synonym">Phaseolus mungo</name>
    <dbReference type="NCBI Taxonomy" id="3915"/>
    <lineage>
        <taxon>Eukaryota</taxon>
        <taxon>Viridiplantae</taxon>
        <taxon>Streptophyta</taxon>
        <taxon>Embryophyta</taxon>
        <taxon>Tracheophyta</taxon>
        <taxon>Spermatophyta</taxon>
        <taxon>Magnoliopsida</taxon>
        <taxon>eudicotyledons</taxon>
        <taxon>Gunneridae</taxon>
        <taxon>Pentapetalae</taxon>
        <taxon>rosids</taxon>
        <taxon>fabids</taxon>
        <taxon>Fabales</taxon>
        <taxon>Fabaceae</taxon>
        <taxon>Papilionoideae</taxon>
        <taxon>50 kb inversion clade</taxon>
        <taxon>NPAAA clade</taxon>
        <taxon>indigoferoid/millettioid clade</taxon>
        <taxon>Phaseoleae</taxon>
        <taxon>Vigna</taxon>
    </lineage>
</organism>
<protein>
    <submittedName>
        <fullName evidence="2">Uncharacterized protein</fullName>
    </submittedName>
</protein>
<gene>
    <name evidence="2" type="ORF">V8G54_036178</name>
</gene>
<feature type="transmembrane region" description="Helical" evidence="1">
    <location>
        <begin position="20"/>
        <end position="40"/>
    </location>
</feature>
<dbReference type="Proteomes" id="UP001374535">
    <property type="component" value="Chromosome 11"/>
</dbReference>
<keyword evidence="1" id="KW-1133">Transmembrane helix</keyword>
<accession>A0AAQ3MGP0</accession>
<evidence type="ECO:0000256" key="1">
    <source>
        <dbReference type="SAM" id="Phobius"/>
    </source>
</evidence>
<sequence length="135" mass="14563">MPTSPANLHISLTSSHCKKPFIFSFFLSLSISANTILLTSHTVPHKSSLKSPEPNDAVSTPLPFSISAVTLSTIPTSMPSTVALSDSGYASFTFFRIIHTNRDRNSFVASSFSSTASFCVAWTLGSMRALVGWEE</sequence>
<name>A0AAQ3MGP0_VIGMU</name>
<proteinExistence type="predicted"/>
<evidence type="ECO:0000313" key="3">
    <source>
        <dbReference type="Proteomes" id="UP001374535"/>
    </source>
</evidence>
<keyword evidence="3" id="KW-1185">Reference proteome</keyword>